<evidence type="ECO:0000313" key="3">
    <source>
        <dbReference type="Proteomes" id="UP001159363"/>
    </source>
</evidence>
<reference evidence="2 3" key="1">
    <citation type="submission" date="2023-02" db="EMBL/GenBank/DDBJ databases">
        <title>LHISI_Scaffold_Assembly.</title>
        <authorList>
            <person name="Stuart O.P."/>
            <person name="Cleave R."/>
            <person name="Magrath M.J.L."/>
            <person name="Mikheyev A.S."/>
        </authorList>
    </citation>
    <scope>NUCLEOTIDE SEQUENCE [LARGE SCALE GENOMIC DNA]</scope>
    <source>
        <strain evidence="2">Daus_M_001</strain>
        <tissue evidence="2">Leg muscle</tissue>
    </source>
</reference>
<name>A0ABQ9H1L1_9NEOP</name>
<protein>
    <recommendedName>
        <fullName evidence="1">PiggyBac transposable element-derived protein domain-containing protein</fullName>
    </recommendedName>
</protein>
<dbReference type="InterPro" id="IPR029526">
    <property type="entry name" value="PGBD"/>
</dbReference>
<sequence length="205" mass="23729">METVLLDQPLEEMLRIDEQITPFKARLNVRMMHLFRIYEVDSSCTDFGIEISGNIIIELASTIHEHRNYKLYFDNWFSSISLAKQLQDKGIWCVGTIWENRIPNPPLKTDQELKKEGRGTHSCAVDSNSGIVISNWFDNRVINFISTYAAVEPNGTCKIWSAKDKKHIQIPRPEVVSQYNKFMGRVDLADIIIELYCISMKSKRD</sequence>
<evidence type="ECO:0000313" key="2">
    <source>
        <dbReference type="EMBL" id="KAJ8878155.1"/>
    </source>
</evidence>
<dbReference type="Pfam" id="PF13843">
    <property type="entry name" value="DDE_Tnp_1_7"/>
    <property type="match status" value="1"/>
</dbReference>
<gene>
    <name evidence="2" type="ORF">PR048_022622</name>
</gene>
<feature type="domain" description="PiggyBac transposable element-derived protein" evidence="1">
    <location>
        <begin position="53"/>
        <end position="203"/>
    </location>
</feature>
<dbReference type="Proteomes" id="UP001159363">
    <property type="component" value="Chromosome 7"/>
</dbReference>
<organism evidence="2 3">
    <name type="scientific">Dryococelus australis</name>
    <dbReference type="NCBI Taxonomy" id="614101"/>
    <lineage>
        <taxon>Eukaryota</taxon>
        <taxon>Metazoa</taxon>
        <taxon>Ecdysozoa</taxon>
        <taxon>Arthropoda</taxon>
        <taxon>Hexapoda</taxon>
        <taxon>Insecta</taxon>
        <taxon>Pterygota</taxon>
        <taxon>Neoptera</taxon>
        <taxon>Polyneoptera</taxon>
        <taxon>Phasmatodea</taxon>
        <taxon>Verophasmatodea</taxon>
        <taxon>Anareolatae</taxon>
        <taxon>Phasmatidae</taxon>
        <taxon>Eurycanthinae</taxon>
        <taxon>Dryococelus</taxon>
    </lineage>
</organism>
<accession>A0ABQ9H1L1</accession>
<keyword evidence="3" id="KW-1185">Reference proteome</keyword>
<dbReference type="EMBL" id="JARBHB010000008">
    <property type="protein sequence ID" value="KAJ8878155.1"/>
    <property type="molecule type" value="Genomic_DNA"/>
</dbReference>
<dbReference type="PANTHER" id="PTHR47272">
    <property type="entry name" value="DDE_TNP_1_7 DOMAIN-CONTAINING PROTEIN"/>
    <property type="match status" value="1"/>
</dbReference>
<evidence type="ECO:0000259" key="1">
    <source>
        <dbReference type="Pfam" id="PF13843"/>
    </source>
</evidence>
<comment type="caution">
    <text evidence="2">The sequence shown here is derived from an EMBL/GenBank/DDBJ whole genome shotgun (WGS) entry which is preliminary data.</text>
</comment>
<proteinExistence type="predicted"/>